<accession>A0ABQ3E0M9</accession>
<evidence type="ECO:0000313" key="2">
    <source>
        <dbReference type="EMBL" id="GHB21058.1"/>
    </source>
</evidence>
<evidence type="ECO:0000313" key="3">
    <source>
        <dbReference type="Proteomes" id="UP000646745"/>
    </source>
</evidence>
<dbReference type="Gene3D" id="3.40.50.720">
    <property type="entry name" value="NAD(P)-binding Rossmann-like Domain"/>
    <property type="match status" value="1"/>
</dbReference>
<dbReference type="InterPro" id="IPR051783">
    <property type="entry name" value="NAD(P)-dependent_oxidoreduct"/>
</dbReference>
<comment type="caution">
    <text evidence="2">The sequence shown here is derived from an EMBL/GenBank/DDBJ whole genome shotgun (WGS) entry which is preliminary data.</text>
</comment>
<dbReference type="PANTHER" id="PTHR48079">
    <property type="entry name" value="PROTEIN YEEZ"/>
    <property type="match status" value="1"/>
</dbReference>
<proteinExistence type="predicted"/>
<organism evidence="2 3">
    <name type="scientific">Salinicola rhizosphaerae</name>
    <dbReference type="NCBI Taxonomy" id="1443141"/>
    <lineage>
        <taxon>Bacteria</taxon>
        <taxon>Pseudomonadati</taxon>
        <taxon>Pseudomonadota</taxon>
        <taxon>Gammaproteobacteria</taxon>
        <taxon>Oceanospirillales</taxon>
        <taxon>Halomonadaceae</taxon>
        <taxon>Salinicola</taxon>
    </lineage>
</organism>
<dbReference type="EMBL" id="BMZI01000004">
    <property type="protein sequence ID" value="GHB21058.1"/>
    <property type="molecule type" value="Genomic_DNA"/>
</dbReference>
<dbReference type="InterPro" id="IPR001509">
    <property type="entry name" value="Epimerase_deHydtase"/>
</dbReference>
<sequence length="295" mass="31436">MRIFVTGATGFIGSAVTRELIDAGHEVVGLARSEAGAAALRTAGAKPLLGSIEQSDMLQRAADAADGVIHLAFNHDFTRYVQNCEDDRRVIATLGQALAGSRRPLIVTSGAGLIPCSVEKPATEEDPAPDSSVVPRAASEEAARAAADDGVNASIVRLAQIHDASRQGLISFVIALAREKGVAAYVDRGDQRWAAAPVADTAQLFRLALEQAEPRAVYHAVTEEGVALREITEAYARRLALPTTSIPASEAQAHFGWLAHFVQQDMIASSRMTRTRLSWAPTGPRLLENLARLEV</sequence>
<keyword evidence="3" id="KW-1185">Reference proteome</keyword>
<feature type="domain" description="NAD-dependent epimerase/dehydratase" evidence="1">
    <location>
        <begin position="3"/>
        <end position="213"/>
    </location>
</feature>
<dbReference type="CDD" id="cd05262">
    <property type="entry name" value="SDR_a7"/>
    <property type="match status" value="1"/>
</dbReference>
<dbReference type="Pfam" id="PF01370">
    <property type="entry name" value="Epimerase"/>
    <property type="match status" value="1"/>
</dbReference>
<dbReference type="PANTHER" id="PTHR48079:SF9">
    <property type="entry name" value="PUTATIVE-RELATED"/>
    <property type="match status" value="1"/>
</dbReference>
<dbReference type="SUPFAM" id="SSF51735">
    <property type="entry name" value="NAD(P)-binding Rossmann-fold domains"/>
    <property type="match status" value="1"/>
</dbReference>
<protein>
    <submittedName>
        <fullName evidence="2">NAD-dependent dehydratase</fullName>
    </submittedName>
</protein>
<dbReference type="InterPro" id="IPR036291">
    <property type="entry name" value="NAD(P)-bd_dom_sf"/>
</dbReference>
<evidence type="ECO:0000259" key="1">
    <source>
        <dbReference type="Pfam" id="PF01370"/>
    </source>
</evidence>
<gene>
    <name evidence="2" type="ORF">GCM10009038_19870</name>
</gene>
<dbReference type="RefSeq" id="WP_189444527.1">
    <property type="nucleotide sequence ID" value="NZ_BMZI01000004.1"/>
</dbReference>
<dbReference type="Proteomes" id="UP000646745">
    <property type="component" value="Unassembled WGS sequence"/>
</dbReference>
<name>A0ABQ3E0M9_9GAMM</name>
<reference evidence="3" key="1">
    <citation type="journal article" date="2019" name="Int. J. Syst. Evol. Microbiol.">
        <title>The Global Catalogue of Microorganisms (GCM) 10K type strain sequencing project: providing services to taxonomists for standard genome sequencing and annotation.</title>
        <authorList>
            <consortium name="The Broad Institute Genomics Platform"/>
            <consortium name="The Broad Institute Genome Sequencing Center for Infectious Disease"/>
            <person name="Wu L."/>
            <person name="Ma J."/>
        </authorList>
    </citation>
    <scope>NUCLEOTIDE SEQUENCE [LARGE SCALE GENOMIC DNA]</scope>
    <source>
        <strain evidence="3">KCTC 32998</strain>
    </source>
</reference>